<organism evidence="5 6">
    <name type="scientific">Streptomyces collinus</name>
    <dbReference type="NCBI Taxonomy" id="42684"/>
    <lineage>
        <taxon>Bacteria</taxon>
        <taxon>Bacillati</taxon>
        <taxon>Actinomycetota</taxon>
        <taxon>Actinomycetes</taxon>
        <taxon>Kitasatosporales</taxon>
        <taxon>Streptomycetaceae</taxon>
        <taxon>Streptomyces</taxon>
    </lineage>
</organism>
<proteinExistence type="inferred from homology"/>
<dbReference type="GO" id="GO:0005829">
    <property type="term" value="C:cytosol"/>
    <property type="evidence" value="ECO:0007669"/>
    <property type="project" value="TreeGrafter"/>
</dbReference>
<name>A0AA89Q639_STRCU</name>
<evidence type="ECO:0000256" key="4">
    <source>
        <dbReference type="RuleBase" id="RU003690"/>
    </source>
</evidence>
<dbReference type="SUPFAM" id="SSF51445">
    <property type="entry name" value="(Trans)glycosidases"/>
    <property type="match status" value="1"/>
</dbReference>
<keyword evidence="2" id="KW-0378">Hydrolase</keyword>
<sequence length="154" mass="16748">MDAPDVGAPVVDDTLVLPVAAERDHEQVAAHPGPVRRREAVMLHDGRVDVVVAVVAHLAAWASAARRGAPLAGYFAWSLPDNIEWGSGYEKRFDLVHIDYATQRRTIKGTGCRYAGDVRAHRGQARRAAREAGPPELLAEFRRPILAVRGWGAG</sequence>
<gene>
    <name evidence="5" type="ORF">HNR72_006105</name>
</gene>
<evidence type="ECO:0000256" key="3">
    <source>
        <dbReference type="ARBA" id="ARBA00023295"/>
    </source>
</evidence>
<dbReference type="PANTHER" id="PTHR10353:SF36">
    <property type="entry name" value="LP05116P"/>
    <property type="match status" value="1"/>
</dbReference>
<evidence type="ECO:0000256" key="2">
    <source>
        <dbReference type="ARBA" id="ARBA00022801"/>
    </source>
</evidence>
<dbReference type="GO" id="GO:0008422">
    <property type="term" value="F:beta-glucosidase activity"/>
    <property type="evidence" value="ECO:0007669"/>
    <property type="project" value="TreeGrafter"/>
</dbReference>
<dbReference type="PANTHER" id="PTHR10353">
    <property type="entry name" value="GLYCOSYL HYDROLASE"/>
    <property type="match status" value="1"/>
</dbReference>
<reference evidence="5 6" key="1">
    <citation type="submission" date="2020-08" db="EMBL/GenBank/DDBJ databases">
        <title>Sequencing the genomes of 1000 actinobacteria strains.</title>
        <authorList>
            <person name="Klenk H.-P."/>
        </authorList>
    </citation>
    <scope>NUCLEOTIDE SEQUENCE [LARGE SCALE GENOMIC DNA]</scope>
    <source>
        <strain evidence="5 6">DSM 40129</strain>
    </source>
</reference>
<keyword evidence="6" id="KW-1185">Reference proteome</keyword>
<evidence type="ECO:0000256" key="1">
    <source>
        <dbReference type="ARBA" id="ARBA00010838"/>
    </source>
</evidence>
<keyword evidence="3" id="KW-0326">Glycosidase</keyword>
<evidence type="ECO:0000313" key="5">
    <source>
        <dbReference type="EMBL" id="MBB5815077.1"/>
    </source>
</evidence>
<dbReference type="Proteomes" id="UP000579531">
    <property type="component" value="Unassembled WGS sequence"/>
</dbReference>
<accession>A0AA89Q639</accession>
<dbReference type="Pfam" id="PF00232">
    <property type="entry name" value="Glyco_hydro_1"/>
    <property type="match status" value="1"/>
</dbReference>
<dbReference type="AlphaFoldDB" id="A0AA89Q639"/>
<evidence type="ECO:0000313" key="6">
    <source>
        <dbReference type="Proteomes" id="UP000579531"/>
    </source>
</evidence>
<protein>
    <recommendedName>
        <fullName evidence="7">Beta-glucosidase</fullName>
    </recommendedName>
</protein>
<dbReference type="EMBL" id="JACHLX010000001">
    <property type="protein sequence ID" value="MBB5815077.1"/>
    <property type="molecule type" value="Genomic_DNA"/>
</dbReference>
<dbReference type="InterPro" id="IPR001360">
    <property type="entry name" value="Glyco_hydro_1"/>
</dbReference>
<dbReference type="PRINTS" id="PR00131">
    <property type="entry name" value="GLHYDRLASE1"/>
</dbReference>
<dbReference type="InterPro" id="IPR017853">
    <property type="entry name" value="GH"/>
</dbReference>
<dbReference type="GO" id="GO:0016052">
    <property type="term" value="P:carbohydrate catabolic process"/>
    <property type="evidence" value="ECO:0007669"/>
    <property type="project" value="TreeGrafter"/>
</dbReference>
<comment type="caution">
    <text evidence="5">The sequence shown here is derived from an EMBL/GenBank/DDBJ whole genome shotgun (WGS) entry which is preliminary data.</text>
</comment>
<evidence type="ECO:0008006" key="7">
    <source>
        <dbReference type="Google" id="ProtNLM"/>
    </source>
</evidence>
<comment type="similarity">
    <text evidence="1 4">Belongs to the glycosyl hydrolase 1 family.</text>
</comment>
<dbReference type="Gene3D" id="3.20.20.80">
    <property type="entry name" value="Glycosidases"/>
    <property type="match status" value="1"/>
</dbReference>